<organism evidence="1 2">
    <name type="scientific">Catellatospora citrea</name>
    <dbReference type="NCBI Taxonomy" id="53366"/>
    <lineage>
        <taxon>Bacteria</taxon>
        <taxon>Bacillati</taxon>
        <taxon>Actinomycetota</taxon>
        <taxon>Actinomycetes</taxon>
        <taxon>Micromonosporales</taxon>
        <taxon>Micromonosporaceae</taxon>
        <taxon>Catellatospora</taxon>
    </lineage>
</organism>
<proteinExistence type="predicted"/>
<dbReference type="GO" id="GO:0008237">
    <property type="term" value="F:metallopeptidase activity"/>
    <property type="evidence" value="ECO:0007669"/>
    <property type="project" value="InterPro"/>
</dbReference>
<evidence type="ECO:0000313" key="1">
    <source>
        <dbReference type="EMBL" id="GIF97729.1"/>
    </source>
</evidence>
<dbReference type="Proteomes" id="UP000659904">
    <property type="component" value="Unassembled WGS sequence"/>
</dbReference>
<name>A0A8J3KKT5_9ACTN</name>
<gene>
    <name evidence="1" type="ORF">Cci01nite_28230</name>
</gene>
<accession>A0A8J3KKT5</accession>
<sequence>MALPAFSVKPYDYNSLWQVPMDRALSAWNVTPTPVWITKSSSAKSIIVAQQYPGKTWFGLYTPHGSKPDRYFDIKLNSLEISKATTNFDKFVQYNLVHELGHALSLIDNPVTSQVSIMKYGVDFNLYYVPQQYDINDVNNYYN</sequence>
<evidence type="ECO:0008006" key="3">
    <source>
        <dbReference type="Google" id="ProtNLM"/>
    </source>
</evidence>
<comment type="caution">
    <text evidence="1">The sequence shown here is derived from an EMBL/GenBank/DDBJ whole genome shotgun (WGS) entry which is preliminary data.</text>
</comment>
<dbReference type="Gene3D" id="3.40.390.10">
    <property type="entry name" value="Collagenase (Catalytic Domain)"/>
    <property type="match status" value="1"/>
</dbReference>
<evidence type="ECO:0000313" key="2">
    <source>
        <dbReference type="Proteomes" id="UP000659904"/>
    </source>
</evidence>
<reference evidence="1 2" key="1">
    <citation type="submission" date="2021-01" db="EMBL/GenBank/DDBJ databases">
        <title>Whole genome shotgun sequence of Catellatospora citrea NBRC 14495.</title>
        <authorList>
            <person name="Komaki H."/>
            <person name="Tamura T."/>
        </authorList>
    </citation>
    <scope>NUCLEOTIDE SEQUENCE [LARGE SCALE GENOMIC DNA]</scope>
    <source>
        <strain evidence="1 2">NBRC 14495</strain>
    </source>
</reference>
<protein>
    <recommendedName>
        <fullName evidence="3">Matrixin</fullName>
    </recommendedName>
</protein>
<dbReference type="AlphaFoldDB" id="A0A8J3KKT5"/>
<dbReference type="EMBL" id="BONH01000009">
    <property type="protein sequence ID" value="GIF97729.1"/>
    <property type="molecule type" value="Genomic_DNA"/>
</dbReference>
<dbReference type="SUPFAM" id="SSF55486">
    <property type="entry name" value="Metalloproteases ('zincins'), catalytic domain"/>
    <property type="match status" value="1"/>
</dbReference>
<dbReference type="InterPro" id="IPR024079">
    <property type="entry name" value="MetalloPept_cat_dom_sf"/>
</dbReference>
<keyword evidence="2" id="KW-1185">Reference proteome</keyword>
<dbReference type="RefSeq" id="WP_120315242.1">
    <property type="nucleotide sequence ID" value="NZ_BONH01000009.1"/>
</dbReference>